<dbReference type="InterPro" id="IPR012972">
    <property type="entry name" value="NLE"/>
</dbReference>
<keyword evidence="1 6" id="KW-0690">Ribosome biogenesis</keyword>
<keyword evidence="2 6" id="KW-0698">rRNA processing</keyword>
<keyword evidence="8" id="KW-0175">Coiled coil</keyword>
<evidence type="ECO:0000256" key="5">
    <source>
        <dbReference type="ARBA" id="ARBA00023242"/>
    </source>
</evidence>
<dbReference type="Proteomes" id="UP000694865">
    <property type="component" value="Unplaced"/>
</dbReference>
<dbReference type="InterPro" id="IPR036322">
    <property type="entry name" value="WD40_repeat_dom_sf"/>
</dbReference>
<feature type="coiled-coil region" evidence="8">
    <location>
        <begin position="230"/>
        <end position="264"/>
    </location>
</feature>
<dbReference type="PANTHER" id="PTHR19855:SF11">
    <property type="entry name" value="RIBOSOME BIOGENESIS PROTEIN WDR12"/>
    <property type="match status" value="1"/>
</dbReference>
<dbReference type="PANTHER" id="PTHR19855">
    <property type="entry name" value="WD40 REPEAT PROTEIN 12, 37"/>
    <property type="match status" value="1"/>
</dbReference>
<feature type="region of interest" description="Disordered" evidence="9">
    <location>
        <begin position="572"/>
        <end position="591"/>
    </location>
</feature>
<comment type="function">
    <text evidence="6">Required for maturation of ribosomal RNAs and formation of the large ribosomal subunit.</text>
</comment>
<evidence type="ECO:0000256" key="7">
    <source>
        <dbReference type="PROSITE-ProRule" id="PRU00221"/>
    </source>
</evidence>
<dbReference type="RefSeq" id="XP_002741660.1">
    <property type="nucleotide sequence ID" value="XM_002741614.2"/>
</dbReference>
<evidence type="ECO:0000256" key="2">
    <source>
        <dbReference type="ARBA" id="ARBA00022552"/>
    </source>
</evidence>
<feature type="domain" description="NLE" evidence="10">
    <location>
        <begin position="351"/>
        <end position="418"/>
    </location>
</feature>
<dbReference type="GeneID" id="100368209"/>
<dbReference type="SMART" id="SM00320">
    <property type="entry name" value="WD40"/>
    <property type="match status" value="7"/>
</dbReference>
<dbReference type="PRINTS" id="PR00320">
    <property type="entry name" value="GPROTEINBRPT"/>
</dbReference>
<evidence type="ECO:0000313" key="12">
    <source>
        <dbReference type="RefSeq" id="XP_002741660.1"/>
    </source>
</evidence>
<dbReference type="CDD" id="cd00200">
    <property type="entry name" value="WD40"/>
    <property type="match status" value="1"/>
</dbReference>
<keyword evidence="4" id="KW-0677">Repeat</keyword>
<evidence type="ECO:0000256" key="1">
    <source>
        <dbReference type="ARBA" id="ARBA00022517"/>
    </source>
</evidence>
<sequence>MGNANCKTQTVDNVDVNNNDSVERTTTSSVLDWDIAMFEKTFDELSSRFEEIIENNQNLKSAVGCSFFAKRKTFAVTEIEEIRQIFIEMMVRIKDIVGENNELYSMVFPNDDHHSSHIGKMECVRQENNRLSLTISELESRCNALNEEIAKLDELNTNQRDKLTVLNEEIQKLNELNTTQQDKLSDVESELRYMGDKADDLDKDKFELQLKLEDATKMLSDKKSEIRASNISYKTELREMKKIVEELENKVEISEKEVVCLTEQLNNQEAFSRNTEQHLLTTQSSLSVFAGQQTTMASTVPGNYQHFQQQQFASQQVSYQFKNTVNQMNSVQQSVVVATSEIRQISQLVTTQEQLEFHSQYAIADSPFSVPADVQTTDLSALINKLLNADKNEDDICHVNFDFLINGEFLRVPLGKHMEESSFSTETVVDIEYLEKFAAPKPVGSIVHDDWVSSLQGCQDCIVSGSYDKSVRVWTVDGKNIITMSHHTEPVKAVAWIKKGDPVSYIVSGSHDQTLLIWEWNSETKKAECLCSCRGHARSVDCVAVDSTRTKFCSGSFDKMLKIWSTSTEDMERDIDETDKSRKKQKTDNRKPVVRTPLMTLEGHKEAISSVLWSDVKEVCTASWDHTLKLWDVEEGVHKQTLTGNKAFLSISFSPLSNLLASGSVDRHVRLWDPRTQDGAVVKHSLTNHSGWVTSVCWSPDSQYQLISGSYDKTLKLWDTRSPRAPLYNMSGLDDRVLSVDWSIPEVLLCGGVDNCIHAFQASSIEPLKE</sequence>
<organism evidence="11 12">
    <name type="scientific">Saccoglossus kowalevskii</name>
    <name type="common">Acorn worm</name>
    <dbReference type="NCBI Taxonomy" id="10224"/>
    <lineage>
        <taxon>Eukaryota</taxon>
        <taxon>Metazoa</taxon>
        <taxon>Hemichordata</taxon>
        <taxon>Enteropneusta</taxon>
        <taxon>Harrimaniidae</taxon>
        <taxon>Saccoglossus</taxon>
    </lineage>
</organism>
<dbReference type="InterPro" id="IPR020472">
    <property type="entry name" value="WD40_PAC1"/>
</dbReference>
<dbReference type="InterPro" id="IPR015943">
    <property type="entry name" value="WD40/YVTN_repeat-like_dom_sf"/>
</dbReference>
<keyword evidence="5 6" id="KW-0539">Nucleus</keyword>
<dbReference type="PROSITE" id="PS50082">
    <property type="entry name" value="WD_REPEATS_2"/>
    <property type="match status" value="6"/>
</dbReference>
<dbReference type="SUPFAM" id="SSF50978">
    <property type="entry name" value="WD40 repeat-like"/>
    <property type="match status" value="1"/>
</dbReference>
<comment type="similarity">
    <text evidence="6">Belongs to the WD repeat WDR12/YTM1 family.</text>
</comment>
<feature type="coiled-coil region" evidence="8">
    <location>
        <begin position="121"/>
        <end position="190"/>
    </location>
</feature>
<protein>
    <recommendedName>
        <fullName evidence="6">Ribosome biogenesis protein WDR12 homolog</fullName>
    </recommendedName>
</protein>
<keyword evidence="11" id="KW-1185">Reference proteome</keyword>
<evidence type="ECO:0000256" key="9">
    <source>
        <dbReference type="SAM" id="MobiDB-lite"/>
    </source>
</evidence>
<evidence type="ECO:0000256" key="8">
    <source>
        <dbReference type="SAM" id="Coils"/>
    </source>
</evidence>
<evidence type="ECO:0000256" key="6">
    <source>
        <dbReference type="HAMAP-Rule" id="MF_03029"/>
    </source>
</evidence>
<dbReference type="PROSITE" id="PS50294">
    <property type="entry name" value="WD_REPEATS_REGION"/>
    <property type="match status" value="4"/>
</dbReference>
<feature type="repeat" description="WD" evidence="7">
    <location>
        <begin position="484"/>
        <end position="528"/>
    </location>
</feature>
<dbReference type="Gene3D" id="2.130.10.10">
    <property type="entry name" value="YVTN repeat-like/Quinoprotein amine dehydrogenase"/>
    <property type="match status" value="1"/>
</dbReference>
<dbReference type="PROSITE" id="PS00678">
    <property type="entry name" value="WD_REPEATS_1"/>
    <property type="match status" value="2"/>
</dbReference>
<evidence type="ECO:0000256" key="3">
    <source>
        <dbReference type="ARBA" id="ARBA00022574"/>
    </source>
</evidence>
<feature type="repeat" description="WD" evidence="7">
    <location>
        <begin position="650"/>
        <end position="682"/>
    </location>
</feature>
<feature type="repeat" description="WD" evidence="7">
    <location>
        <begin position="686"/>
        <end position="728"/>
    </location>
</feature>
<feature type="repeat" description="WD" evidence="7">
    <location>
        <begin position="533"/>
        <end position="574"/>
    </location>
</feature>
<accession>A0ABM0H0S6</accession>
<dbReference type="Pfam" id="PF00400">
    <property type="entry name" value="WD40"/>
    <property type="match status" value="6"/>
</dbReference>
<dbReference type="InterPro" id="IPR001680">
    <property type="entry name" value="WD40_rpt"/>
</dbReference>
<name>A0ABM0H0S6_SACKO</name>
<dbReference type="Pfam" id="PF08154">
    <property type="entry name" value="NLE"/>
    <property type="match status" value="1"/>
</dbReference>
<gene>
    <name evidence="12" type="primary">LOC100368209</name>
</gene>
<dbReference type="InterPro" id="IPR019775">
    <property type="entry name" value="WD40_repeat_CS"/>
</dbReference>
<comment type="subcellular location">
    <subcellularLocation>
        <location evidence="6">Nucleus</location>
        <location evidence="6">Nucleolus</location>
    </subcellularLocation>
    <subcellularLocation>
        <location evidence="6">Nucleus</location>
        <location evidence="6">Nucleoplasm</location>
    </subcellularLocation>
</comment>
<evidence type="ECO:0000259" key="10">
    <source>
        <dbReference type="Pfam" id="PF08154"/>
    </source>
</evidence>
<dbReference type="InterPro" id="IPR028599">
    <property type="entry name" value="WDR12/Ytm1"/>
</dbReference>
<feature type="repeat" description="WD" evidence="7">
    <location>
        <begin position="601"/>
        <end position="641"/>
    </location>
</feature>
<keyword evidence="3 7" id="KW-0853">WD repeat</keyword>
<evidence type="ECO:0000313" key="11">
    <source>
        <dbReference type="Proteomes" id="UP000694865"/>
    </source>
</evidence>
<proteinExistence type="inferred from homology"/>
<feature type="repeat" description="WD" evidence="7">
    <location>
        <begin position="462"/>
        <end position="484"/>
    </location>
</feature>
<reference evidence="12" key="1">
    <citation type="submission" date="2025-08" db="UniProtKB">
        <authorList>
            <consortium name="RefSeq"/>
        </authorList>
    </citation>
    <scope>IDENTIFICATION</scope>
    <source>
        <tissue evidence="12">Testes</tissue>
    </source>
</reference>
<evidence type="ECO:0000256" key="4">
    <source>
        <dbReference type="ARBA" id="ARBA00022737"/>
    </source>
</evidence>
<dbReference type="HAMAP" id="MF_03029">
    <property type="entry name" value="WDR12"/>
    <property type="match status" value="1"/>
</dbReference>